<dbReference type="RefSeq" id="WP_096227573.1">
    <property type="nucleotide sequence ID" value="NZ_CP168029.1"/>
</dbReference>
<dbReference type="Proteomes" id="UP000462865">
    <property type="component" value="Unassembled WGS sequence"/>
</dbReference>
<dbReference type="AlphaFoldDB" id="A0A423UM82"/>
<organism evidence="3 4">
    <name type="scientific">Gordonibacter urolithinfaciens</name>
    <dbReference type="NCBI Taxonomy" id="1335613"/>
    <lineage>
        <taxon>Bacteria</taxon>
        <taxon>Bacillati</taxon>
        <taxon>Actinomycetota</taxon>
        <taxon>Coriobacteriia</taxon>
        <taxon>Eggerthellales</taxon>
        <taxon>Eggerthellaceae</taxon>
        <taxon>Gordonibacter</taxon>
    </lineage>
</organism>
<gene>
    <name evidence="3" type="ORF">DMP12_03430</name>
    <name evidence="2" type="ORF">GKG38_00470</name>
</gene>
<feature type="transmembrane region" description="Helical" evidence="1">
    <location>
        <begin position="136"/>
        <end position="155"/>
    </location>
</feature>
<dbReference type="Proteomes" id="UP000285258">
    <property type="component" value="Unassembled WGS sequence"/>
</dbReference>
<accession>A0A423UM82</accession>
<feature type="transmembrane region" description="Helical" evidence="1">
    <location>
        <begin position="69"/>
        <end position="91"/>
    </location>
</feature>
<reference evidence="3" key="2">
    <citation type="journal article" date="2019" name="Int. J. Syst. Evol. Microbiol.">
        <title>Gordonibacter faecihominis is a later heterotypic synonym of Gordonibacter urolithinfaciens.</title>
        <authorList>
            <person name="Danylec N."/>
            <person name="Stoll D.A."/>
            <person name="Huch M."/>
        </authorList>
    </citation>
    <scope>NUCLEOTIDE SEQUENCE</scope>
    <source>
        <strain evidence="3">DSM 27213</strain>
    </source>
</reference>
<protein>
    <submittedName>
        <fullName evidence="3">TIGR03987 family protein</fullName>
    </submittedName>
</protein>
<dbReference type="NCBIfam" id="TIGR03987">
    <property type="entry name" value="HsmA family protein"/>
    <property type="match status" value="1"/>
</dbReference>
<evidence type="ECO:0000313" key="3">
    <source>
        <dbReference type="EMBL" id="ROT91069.1"/>
    </source>
</evidence>
<reference evidence="4" key="1">
    <citation type="submission" date="2018-05" db="EMBL/GenBank/DDBJ databases">
        <title>Genome Sequencing of selected type strains of the family Eggerthellaceae.</title>
        <authorList>
            <person name="Danylec N."/>
            <person name="Stoll D.A."/>
            <person name="Doetsch A."/>
            <person name="Huch M."/>
        </authorList>
    </citation>
    <scope>NUCLEOTIDE SEQUENCE [LARGE SCALE GENOMIC DNA]</scope>
    <source>
        <strain evidence="4">DSM 27213</strain>
    </source>
</reference>
<comment type="caution">
    <text evidence="3">The sequence shown here is derived from an EMBL/GenBank/DDBJ whole genome shotgun (WGS) entry which is preliminary data.</text>
</comment>
<feature type="transmembrane region" description="Helical" evidence="1">
    <location>
        <begin position="6"/>
        <end position="24"/>
    </location>
</feature>
<evidence type="ECO:0000313" key="4">
    <source>
        <dbReference type="Proteomes" id="UP000285258"/>
    </source>
</evidence>
<dbReference type="EMBL" id="WKZA01000001">
    <property type="protein sequence ID" value="MSA93571.1"/>
    <property type="molecule type" value="Genomic_DNA"/>
</dbReference>
<reference evidence="2 5" key="4">
    <citation type="journal article" date="2019" name="Nat. Med.">
        <title>A library of human gut bacterial isolates paired with longitudinal multiomics data enables mechanistic microbiome research.</title>
        <authorList>
            <person name="Poyet M."/>
            <person name="Groussin M."/>
            <person name="Gibbons S.M."/>
            <person name="Avila-Pacheco J."/>
            <person name="Jiang X."/>
            <person name="Kearney S.M."/>
            <person name="Perrotta A.R."/>
            <person name="Berdy B."/>
            <person name="Zhao S."/>
            <person name="Lieberman T.D."/>
            <person name="Swanson P.K."/>
            <person name="Smith M."/>
            <person name="Roesemann S."/>
            <person name="Alexander J.E."/>
            <person name="Rich S.A."/>
            <person name="Livny J."/>
            <person name="Vlamakis H."/>
            <person name="Clish C."/>
            <person name="Bullock K."/>
            <person name="Deik A."/>
            <person name="Scott J."/>
            <person name="Pierce K.A."/>
            <person name="Xavier R.J."/>
            <person name="Alm E.J."/>
        </authorList>
    </citation>
    <scope>NUCLEOTIDE SEQUENCE [LARGE SCALE GENOMIC DNA]</scope>
    <source>
        <strain evidence="2 5">BIOML-A1</strain>
    </source>
</reference>
<keyword evidence="1" id="KW-1133">Transmembrane helix</keyword>
<feature type="transmembrane region" description="Helical" evidence="1">
    <location>
        <begin position="103"/>
        <end position="124"/>
    </location>
</feature>
<evidence type="ECO:0000256" key="1">
    <source>
        <dbReference type="SAM" id="Phobius"/>
    </source>
</evidence>
<feature type="transmembrane region" description="Helical" evidence="1">
    <location>
        <begin position="36"/>
        <end position="57"/>
    </location>
</feature>
<reference evidence="3" key="3">
    <citation type="journal article" date="2019" name="Microbiol. Resour. Announc.">
        <title>Draft Genome Sequences of Type Strains of Gordonibacter faecihominis, Paraeggerthella hongkongensis, Parvibacter caecicola,Slackia equolifaciens, Slackia faecicanis, and Slackia isoflavoniconvertens.</title>
        <authorList>
            <person name="Danylec N."/>
            <person name="Stoll D.A."/>
            <person name="Dotsch A."/>
            <person name="Huch M."/>
        </authorList>
    </citation>
    <scope>NUCLEOTIDE SEQUENCE</scope>
    <source>
        <strain evidence="3">DSM 27213</strain>
    </source>
</reference>
<dbReference type="EMBL" id="QIBW01000003">
    <property type="protein sequence ID" value="ROT91069.1"/>
    <property type="molecule type" value="Genomic_DNA"/>
</dbReference>
<sequence length="165" mass="18073">MSLQLILATTTISLALVFYTIGVFDERRHSLTKRNLVLFWTGFVFDATGTTIMTLMAQSGGNAALGMHAVSGVLAIVLMAAHATWATFTYLRGSERAKQRFHTFSIVVWLFWLMPYTLGILQGVPALHLANLQAGIGSLAVVSVAAAVIAVSTLRSRKHHHDHRR</sequence>
<keyword evidence="1" id="KW-0472">Membrane</keyword>
<name>A0A423UM82_9ACTN</name>
<evidence type="ECO:0000313" key="2">
    <source>
        <dbReference type="EMBL" id="MSA93571.1"/>
    </source>
</evidence>
<evidence type="ECO:0000313" key="5">
    <source>
        <dbReference type="Proteomes" id="UP000462865"/>
    </source>
</evidence>
<keyword evidence="1" id="KW-0812">Transmembrane</keyword>
<proteinExistence type="predicted"/>
<dbReference type="InterPro" id="IPR023813">
    <property type="entry name" value="HsmA-like"/>
</dbReference>